<dbReference type="Gene3D" id="3.10.400.20">
    <property type="match status" value="1"/>
</dbReference>
<reference evidence="2 3" key="2">
    <citation type="submission" date="2018-11" db="EMBL/GenBank/DDBJ databases">
        <authorList>
            <consortium name="Pathogen Informatics"/>
        </authorList>
    </citation>
    <scope>NUCLEOTIDE SEQUENCE [LARGE SCALE GENOMIC DNA]</scope>
</reference>
<reference evidence="4" key="1">
    <citation type="submission" date="2017-02" db="UniProtKB">
        <authorList>
            <consortium name="WormBaseParasite"/>
        </authorList>
    </citation>
    <scope>IDENTIFICATION</scope>
</reference>
<dbReference type="PANTHER" id="PTHR12217:SF4">
    <property type="entry name" value="EUKARYOTIC TRANSLATION INITIATION FACTOR 2D"/>
    <property type="match status" value="1"/>
</dbReference>
<evidence type="ECO:0000259" key="1">
    <source>
        <dbReference type="PROSITE" id="PS50296"/>
    </source>
</evidence>
<proteinExistence type="predicted"/>
<evidence type="ECO:0000313" key="4">
    <source>
        <dbReference type="WBParaSite" id="TTAC_0000631401-mRNA-1"/>
    </source>
</evidence>
<dbReference type="Pfam" id="PF01253">
    <property type="entry name" value="SUI1"/>
    <property type="match status" value="1"/>
</dbReference>
<dbReference type="Proteomes" id="UP000274429">
    <property type="component" value="Unassembled WGS sequence"/>
</dbReference>
<dbReference type="SUPFAM" id="SSF55159">
    <property type="entry name" value="eIF1-like"/>
    <property type="match status" value="1"/>
</dbReference>
<organism evidence="4">
    <name type="scientific">Hydatigena taeniaeformis</name>
    <name type="common">Feline tapeworm</name>
    <name type="synonym">Taenia taeniaeformis</name>
    <dbReference type="NCBI Taxonomy" id="6205"/>
    <lineage>
        <taxon>Eukaryota</taxon>
        <taxon>Metazoa</taxon>
        <taxon>Spiralia</taxon>
        <taxon>Lophotrochozoa</taxon>
        <taxon>Platyhelminthes</taxon>
        <taxon>Cestoda</taxon>
        <taxon>Eucestoda</taxon>
        <taxon>Cyclophyllidea</taxon>
        <taxon>Taeniidae</taxon>
        <taxon>Hydatigera</taxon>
    </lineage>
</organism>
<dbReference type="GO" id="GO:0001731">
    <property type="term" value="P:formation of translation preinitiation complex"/>
    <property type="evidence" value="ECO:0007669"/>
    <property type="project" value="InterPro"/>
</dbReference>
<dbReference type="PROSITE" id="PS50296">
    <property type="entry name" value="SUI1"/>
    <property type="match status" value="1"/>
</dbReference>
<dbReference type="OrthoDB" id="199771at2759"/>
<dbReference type="PANTHER" id="PTHR12217">
    <property type="entry name" value="EUKARYOTIC TRANSLATION INITIATION FACTOR 2D"/>
    <property type="match status" value="1"/>
</dbReference>
<sequence length="487" mass="53916">MVSDVIKDGPLGCQTTSLRKSSICSVAVIADTAALGQCSKPLAVGICSMDIDEFKAAGDEDKAIHILHTLNDKLIELCPPHLLESYRLRDTIELKYTEPTVSIGAPNSEATPNDDSPELDMDNLLMFCFLYGLRKLKPADLPLPVNVFYAKHMKKDWYAPLVAPNGREVDVRKTSFKKLGVFLEKMAAEGIISLETVDVGITRLTAFKKDHPVLQELEQNFPELAKSSADADDSSIGTKFVVGDFYFGPPVLKEIRIITPRIAPLFVSAGYRYHFWFFNKLRCVRAGDSIEQSIICRVVGAYIDSNNLRSAENSDLANVDGLLARICEPNLLKESPESTLAEPRFQITFQDLIASLTRGLQVAYRITYPRESGLVPMITTNNKSLKLYLYGAKQNGKDVTRIAGLNNFGIDVKPFSRYIQTKLACSACLTEDPRHGNSVVVQAQGRHVTALSKIMTDVNAVVLDTFGISKKWIEGYEESPKKKGGRK</sequence>
<dbReference type="InterPro" id="IPR001950">
    <property type="entry name" value="SUI1"/>
</dbReference>
<keyword evidence="3" id="KW-1185">Reference proteome</keyword>
<name>A0A0R3WZS3_HYDTA</name>
<dbReference type="InterPro" id="IPR036877">
    <property type="entry name" value="SUI1_dom_sf"/>
</dbReference>
<protein>
    <submittedName>
        <fullName evidence="4">SUI1 domain-containing protein</fullName>
    </submittedName>
</protein>
<dbReference type="AlphaFoldDB" id="A0A0R3WZS3"/>
<dbReference type="Gene3D" id="3.30.780.10">
    <property type="entry name" value="SUI1-like domain"/>
    <property type="match status" value="1"/>
</dbReference>
<dbReference type="WBParaSite" id="TTAC_0000631401-mRNA-1">
    <property type="protein sequence ID" value="TTAC_0000631401-mRNA-1"/>
    <property type="gene ID" value="TTAC_0000631401"/>
</dbReference>
<dbReference type="Pfam" id="PF25304">
    <property type="entry name" value="WHD_eIF2D"/>
    <property type="match status" value="1"/>
</dbReference>
<dbReference type="InterPro" id="IPR057429">
    <property type="entry name" value="WH_eIF2D"/>
</dbReference>
<accession>A0A0R3WZS3</accession>
<dbReference type="InterPro" id="IPR039757">
    <property type="entry name" value="EIF2D"/>
</dbReference>
<feature type="domain" description="SUI1" evidence="1">
    <location>
        <begin position="393"/>
        <end position="459"/>
    </location>
</feature>
<gene>
    <name evidence="2" type="ORF">TTAC_LOCUS6299</name>
</gene>
<dbReference type="STRING" id="6205.A0A0R3WZS3"/>
<dbReference type="EMBL" id="UYWX01020298">
    <property type="protein sequence ID" value="VDM30486.1"/>
    <property type="molecule type" value="Genomic_DNA"/>
</dbReference>
<evidence type="ECO:0000313" key="2">
    <source>
        <dbReference type="EMBL" id="VDM30486.1"/>
    </source>
</evidence>
<dbReference type="GO" id="GO:0003743">
    <property type="term" value="F:translation initiation factor activity"/>
    <property type="evidence" value="ECO:0007669"/>
    <property type="project" value="InterPro"/>
</dbReference>
<evidence type="ECO:0000313" key="3">
    <source>
        <dbReference type="Proteomes" id="UP000274429"/>
    </source>
</evidence>
<dbReference type="PROSITE" id="PS50890">
    <property type="entry name" value="PUA"/>
    <property type="match status" value="1"/>
</dbReference>